<name>G7E9W3_MIXOS</name>
<keyword evidence="5" id="KW-0539">Nucleus</keyword>
<dbReference type="GO" id="GO:0003910">
    <property type="term" value="F:DNA ligase (ATP) activity"/>
    <property type="evidence" value="ECO:0007669"/>
    <property type="project" value="InterPro"/>
</dbReference>
<dbReference type="GO" id="GO:0005524">
    <property type="term" value="F:ATP binding"/>
    <property type="evidence" value="ECO:0007669"/>
    <property type="project" value="UniProtKB-KW"/>
</dbReference>
<dbReference type="InterPro" id="IPR029710">
    <property type="entry name" value="LIG4"/>
</dbReference>
<reference evidence="7 8" key="1">
    <citation type="journal article" date="2011" name="J. Gen. Appl. Microbiol.">
        <title>Draft genome sequencing of the enigmatic basidiomycete Mixia osmundae.</title>
        <authorList>
            <person name="Nishida H."/>
            <person name="Nagatsuka Y."/>
            <person name="Sugiyama J."/>
        </authorList>
    </citation>
    <scope>NUCLEOTIDE SEQUENCE [LARGE SCALE GENOMIC DNA]</scope>
    <source>
        <strain evidence="8">CBS 9802 / IAM 14324 / JCM 22182 / KY 12970</strain>
    </source>
</reference>
<dbReference type="eggNOG" id="KOG0966">
    <property type="taxonomic scope" value="Eukaryota"/>
</dbReference>
<dbReference type="PANTHER" id="PTHR45997:SF2">
    <property type="entry name" value="ATP DEPENDENT DNA LIGASE DOMAIN PROTEIN (AFU_ORTHOLOGUE AFUA_5G02430)"/>
    <property type="match status" value="1"/>
</dbReference>
<dbReference type="SUPFAM" id="SSF56091">
    <property type="entry name" value="DNA ligase/mRNA capping enzyme, catalytic domain"/>
    <property type="match status" value="1"/>
</dbReference>
<protein>
    <recommendedName>
        <fullName evidence="6">ATP-dependent DNA ligase family profile domain-containing protein</fullName>
    </recommendedName>
</protein>
<dbReference type="OrthoDB" id="7482721at2759"/>
<dbReference type="GO" id="GO:0006297">
    <property type="term" value="P:nucleotide-excision repair, DNA gap filling"/>
    <property type="evidence" value="ECO:0007669"/>
    <property type="project" value="TreeGrafter"/>
</dbReference>
<dbReference type="InterPro" id="IPR012308">
    <property type="entry name" value="DNA_ligase_ATP-dep_N"/>
</dbReference>
<dbReference type="HOGENOM" id="CLU_004299_2_0_1"/>
<dbReference type="Gene3D" id="3.30.470.30">
    <property type="entry name" value="DNA ligase/mRNA capping enzyme"/>
    <property type="match status" value="1"/>
</dbReference>
<dbReference type="Pfam" id="PF01068">
    <property type="entry name" value="DNA_ligase_A_M"/>
    <property type="match status" value="1"/>
</dbReference>
<dbReference type="PROSITE" id="PS50160">
    <property type="entry name" value="DNA_LIGASE_A3"/>
    <property type="match status" value="1"/>
</dbReference>
<evidence type="ECO:0000256" key="2">
    <source>
        <dbReference type="ARBA" id="ARBA00022598"/>
    </source>
</evidence>
<keyword evidence="4" id="KW-0067">ATP-binding</keyword>
<sequence>MSDAPRLTFADLCRLLDELAKLPPSLKGRIGHIRNARLLFESYVEHVTSVAPHARSDGSGARIFRLLFPEHDVRVYGLQATTLGKLLFNAFGGRDELERAGMDEGLHIWASNKGNHTELRQDSLRRTFTCLGQEAELVRNKLGSCDWENPITLQHVCELLDELSWNWCKPGHTEASRRKNLDIFKELIQTMTARQLAWIVQIMLKDLRPLLWPIPSADVSRALADYNQSSRSELQPHDAMRIWHWAMPDVYRVQADLQRAATLCERLSPDPEVGARNAKLFVQLTSPELGQPVEIPKCGRFLTTCASIVDSLPADSTAWLETKYDGFRMQIHFNKSGYLKLISKQGRDCTEWRRGCHSILRAAILGTYAEGVSEDGLALDECLRALPAGKFKSVHSGILEAELVPFDERQGRIAEFTKMNELCEYSRNSDQSRKPDFSGLHFHVVFFDCLMLNKSSYLNHTYAQRRAILEQVVRPLSTYSSLAARRSINLAQLGREQSIAKLRQHMAFLITDRQEGMVIKADKAIYNSRSPGEQWIKLKKDYIKGLGDTADFAVIGASWSSERAVQLGVPTSCFTTYWIGVQTNRPATLADPTVKAHFVALFTVSYGMDRSTIDATCKRCQASGLAPYRLANMIAERWPFAIEFVSTGRPDYVLKEPMLFELMGAGFVRKGPTLFELRFPRVKRVYGPGSDRTWHDAMDIHELRETAQKAIAVVEAGVDNDVSYLWSGKKTNWTPFEREVRHWMERLERAETPRKRPRLYEEAMIPANSVLAYSAHLQQASFNHPWRRARTISSEIRPRPWLSPKTRRRPRFMQADDKTELSMEANSKVVPAALTYLDTKRGVASWLHTPSVPFACTQDSTLHWSNVLLACGWQCQGHLGSSHSQAQIGAIAVKRAQWRKLHREILRSWKRDSHAGKVYIYDLAIEQASFCSAKEILGRHLIDII</sequence>
<evidence type="ECO:0000313" key="7">
    <source>
        <dbReference type="EMBL" id="GAA99432.1"/>
    </source>
</evidence>
<dbReference type="EMBL" id="BABT02000220">
    <property type="protein sequence ID" value="GAA99432.1"/>
    <property type="molecule type" value="Genomic_DNA"/>
</dbReference>
<dbReference type="InParanoid" id="G7E9W3"/>
<dbReference type="Pfam" id="PF04675">
    <property type="entry name" value="DNA_ligase_A_N"/>
    <property type="match status" value="1"/>
</dbReference>
<dbReference type="OMA" id="DRIATHW"/>
<dbReference type="PANTHER" id="PTHR45997">
    <property type="entry name" value="DNA LIGASE 4"/>
    <property type="match status" value="1"/>
</dbReference>
<keyword evidence="3" id="KW-0547">Nucleotide-binding</keyword>
<accession>G7E9W3</accession>
<dbReference type="InterPro" id="IPR012340">
    <property type="entry name" value="NA-bd_OB-fold"/>
</dbReference>
<dbReference type="GO" id="GO:0006303">
    <property type="term" value="P:double-strand break repair via nonhomologous end joining"/>
    <property type="evidence" value="ECO:0007669"/>
    <property type="project" value="TreeGrafter"/>
</dbReference>
<keyword evidence="8" id="KW-1185">Reference proteome</keyword>
<dbReference type="Proteomes" id="UP000009131">
    <property type="component" value="Unassembled WGS sequence"/>
</dbReference>
<evidence type="ECO:0000313" key="8">
    <source>
        <dbReference type="Proteomes" id="UP000009131"/>
    </source>
</evidence>
<evidence type="ECO:0000259" key="6">
    <source>
        <dbReference type="PROSITE" id="PS50160"/>
    </source>
</evidence>
<evidence type="ECO:0000256" key="5">
    <source>
        <dbReference type="ARBA" id="ARBA00023242"/>
    </source>
</evidence>
<evidence type="ECO:0000256" key="1">
    <source>
        <dbReference type="ARBA" id="ARBA00007572"/>
    </source>
</evidence>
<proteinExistence type="inferred from homology"/>
<gene>
    <name evidence="7" type="primary">Mo06131</name>
    <name evidence="7" type="ORF">E5Q_06131</name>
</gene>
<dbReference type="GO" id="GO:0003677">
    <property type="term" value="F:DNA binding"/>
    <property type="evidence" value="ECO:0007669"/>
    <property type="project" value="InterPro"/>
</dbReference>
<dbReference type="InterPro" id="IPR036599">
    <property type="entry name" value="DNA_ligase_N_sf"/>
</dbReference>
<dbReference type="PROSITE" id="PS00697">
    <property type="entry name" value="DNA_LIGASE_A1"/>
    <property type="match status" value="1"/>
</dbReference>
<organism evidence="7 8">
    <name type="scientific">Mixia osmundae (strain CBS 9802 / IAM 14324 / JCM 22182 / KY 12970)</name>
    <dbReference type="NCBI Taxonomy" id="764103"/>
    <lineage>
        <taxon>Eukaryota</taxon>
        <taxon>Fungi</taxon>
        <taxon>Dikarya</taxon>
        <taxon>Basidiomycota</taxon>
        <taxon>Pucciniomycotina</taxon>
        <taxon>Mixiomycetes</taxon>
        <taxon>Mixiales</taxon>
        <taxon>Mixiaceae</taxon>
        <taxon>Mixia</taxon>
    </lineage>
</organism>
<dbReference type="Gene3D" id="2.40.50.140">
    <property type="entry name" value="Nucleic acid-binding proteins"/>
    <property type="match status" value="1"/>
</dbReference>
<keyword evidence="2" id="KW-0436">Ligase</keyword>
<dbReference type="InterPro" id="IPR012310">
    <property type="entry name" value="DNA_ligase_ATP-dep_cent"/>
</dbReference>
<dbReference type="RefSeq" id="XP_014568665.1">
    <property type="nucleotide sequence ID" value="XM_014713179.1"/>
</dbReference>
<dbReference type="AlphaFoldDB" id="G7E9W3"/>
<dbReference type="GO" id="GO:0006310">
    <property type="term" value="P:DNA recombination"/>
    <property type="evidence" value="ECO:0007669"/>
    <property type="project" value="InterPro"/>
</dbReference>
<comment type="similarity">
    <text evidence="1">Belongs to the ATP-dependent DNA ligase family.</text>
</comment>
<dbReference type="InterPro" id="IPR016059">
    <property type="entry name" value="DNA_ligase_ATP-dep_CS"/>
</dbReference>
<evidence type="ECO:0000256" key="3">
    <source>
        <dbReference type="ARBA" id="ARBA00022741"/>
    </source>
</evidence>
<reference evidence="7 8" key="2">
    <citation type="journal article" date="2012" name="Open Biol.">
        <title>Characteristics of nucleosomes and linker DNA regions on the genome of the basidiomycete Mixia osmundae revealed by mono- and dinucleosome mapping.</title>
        <authorList>
            <person name="Nishida H."/>
            <person name="Kondo S."/>
            <person name="Matsumoto T."/>
            <person name="Suzuki Y."/>
            <person name="Yoshikawa H."/>
            <person name="Taylor T.D."/>
            <person name="Sugiyama J."/>
        </authorList>
    </citation>
    <scope>NUCLEOTIDE SEQUENCE [LARGE SCALE GENOMIC DNA]</scope>
    <source>
        <strain evidence="8">CBS 9802 / IAM 14324 / JCM 22182 / KY 12970</strain>
    </source>
</reference>
<dbReference type="Gene3D" id="1.10.3260.10">
    <property type="entry name" value="DNA ligase, ATP-dependent, N-terminal domain"/>
    <property type="match status" value="1"/>
</dbReference>
<comment type="caution">
    <text evidence="7">The sequence shown here is derived from an EMBL/GenBank/DDBJ whole genome shotgun (WGS) entry which is preliminary data.</text>
</comment>
<dbReference type="GO" id="GO:0032807">
    <property type="term" value="C:DNA ligase IV complex"/>
    <property type="evidence" value="ECO:0007669"/>
    <property type="project" value="TreeGrafter"/>
</dbReference>
<dbReference type="STRING" id="764103.G7E9W3"/>
<feature type="domain" description="ATP-dependent DNA ligase family profile" evidence="6">
    <location>
        <begin position="435"/>
        <end position="568"/>
    </location>
</feature>
<evidence type="ECO:0000256" key="4">
    <source>
        <dbReference type="ARBA" id="ARBA00022840"/>
    </source>
</evidence>